<evidence type="ECO:0000256" key="2">
    <source>
        <dbReference type="SAM" id="Coils"/>
    </source>
</evidence>
<comment type="caution">
    <text evidence="3">The sequence shown here is derived from an EMBL/GenBank/DDBJ whole genome shotgun (WGS) entry which is preliminary data.</text>
</comment>
<dbReference type="Gene3D" id="3.40.830.10">
    <property type="entry name" value="LigB-like"/>
    <property type="match status" value="1"/>
</dbReference>
<dbReference type="EMBL" id="DRPZ01000139">
    <property type="protein sequence ID" value="HGY09421.1"/>
    <property type="molecule type" value="Genomic_DNA"/>
</dbReference>
<sequence>MKPKLRELSVQKTPEGLALTDPLGVSDQVLILSPEAYYVAALFDGSRSLEDVQAVLLREHGSVVPKEKLEELLKALEEARFLETEAVRDELEARRRALLEKPRPMTLAGVSYPAEREAFGAYLKTASAFAPEATAADGGLVMPHLEPARVPGLYGAAVAALRQTPPPERLLILGVAHHGLEEAAAALPTGLKTPFGTLEADLEALQALDALLPYELFNSTLAFEGEHSIEFPAVFARAAWPEADVRVLPLLIDGDPSRKGVLDELAAVLALLARDYPLYPLASVDLSHVGARFGHPPLDDALASRARDTDQRYLELLASGEFDAAWEHLMGPGNPTYVDAYAAVHAGHKLFRGEGRVVGYELSPELPTMSAVGAGVVAYRAS</sequence>
<dbReference type="NCBIfam" id="TIGR04336">
    <property type="entry name" value="AmmeMemoSam_B"/>
    <property type="match status" value="1"/>
</dbReference>
<evidence type="ECO:0000256" key="1">
    <source>
        <dbReference type="ARBA" id="ARBA00006315"/>
    </source>
</evidence>
<dbReference type="InterPro" id="IPR002737">
    <property type="entry name" value="MEMO1_fam"/>
</dbReference>
<protein>
    <submittedName>
        <fullName evidence="3">AmmeMemoRadiSam system protein B</fullName>
    </submittedName>
</protein>
<gene>
    <name evidence="3" type="primary">amrB</name>
    <name evidence="3" type="ORF">ENK37_05120</name>
</gene>
<feature type="coiled-coil region" evidence="2">
    <location>
        <begin position="66"/>
        <end position="101"/>
    </location>
</feature>
<dbReference type="AlphaFoldDB" id="A0A7C4ZHL6"/>
<reference evidence="3" key="1">
    <citation type="journal article" date="2020" name="mSystems">
        <title>Genome- and Community-Level Interaction Insights into Carbon Utilization and Element Cycling Functions of Hydrothermarchaeota in Hydrothermal Sediment.</title>
        <authorList>
            <person name="Zhou Z."/>
            <person name="Liu Y."/>
            <person name="Xu W."/>
            <person name="Pan J."/>
            <person name="Luo Z.H."/>
            <person name="Li M."/>
        </authorList>
    </citation>
    <scope>NUCLEOTIDE SEQUENCE [LARGE SCALE GENOMIC DNA]</scope>
    <source>
        <strain evidence="3">HyVt-570</strain>
    </source>
</reference>
<proteinExistence type="inferred from homology"/>
<comment type="similarity">
    <text evidence="1">Belongs to the MEMO1 family.</text>
</comment>
<dbReference type="PANTHER" id="PTHR11060">
    <property type="entry name" value="PROTEIN MEMO1"/>
    <property type="match status" value="1"/>
</dbReference>
<dbReference type="Pfam" id="PF01875">
    <property type="entry name" value="Memo"/>
    <property type="match status" value="1"/>
</dbReference>
<accession>A0A7C4ZHL6</accession>
<name>A0A7C4ZHL6_9DEIN</name>
<keyword evidence="2" id="KW-0175">Coiled coil</keyword>
<dbReference type="Proteomes" id="UP000885759">
    <property type="component" value="Unassembled WGS sequence"/>
</dbReference>
<organism evidence="3">
    <name type="scientific">Oceanithermus profundus</name>
    <dbReference type="NCBI Taxonomy" id="187137"/>
    <lineage>
        <taxon>Bacteria</taxon>
        <taxon>Thermotogati</taxon>
        <taxon>Deinococcota</taxon>
        <taxon>Deinococci</taxon>
        <taxon>Thermales</taxon>
        <taxon>Thermaceae</taxon>
        <taxon>Oceanithermus</taxon>
    </lineage>
</organism>
<dbReference type="PANTHER" id="PTHR11060:SF0">
    <property type="entry name" value="PROTEIN MEMO1"/>
    <property type="match status" value="1"/>
</dbReference>
<evidence type="ECO:0000313" key="3">
    <source>
        <dbReference type="EMBL" id="HGY09421.1"/>
    </source>
</evidence>